<dbReference type="PANTHER" id="PTHR48104">
    <property type="entry name" value="METACASPASE-4"/>
    <property type="match status" value="1"/>
</dbReference>
<dbReference type="GeneID" id="17284475"/>
<name>A0A0D3KTW9_EMIH1</name>
<dbReference type="GO" id="GO:0004197">
    <property type="term" value="F:cysteine-type endopeptidase activity"/>
    <property type="evidence" value="ECO:0007669"/>
    <property type="project" value="InterPro"/>
</dbReference>
<dbReference type="InterPro" id="IPR050452">
    <property type="entry name" value="Metacaspase"/>
</dbReference>
<evidence type="ECO:0000259" key="2">
    <source>
        <dbReference type="Pfam" id="PF00656"/>
    </source>
</evidence>
<accession>A0A0D3KTW9</accession>
<evidence type="ECO:0000313" key="4">
    <source>
        <dbReference type="Proteomes" id="UP000013827"/>
    </source>
</evidence>
<keyword evidence="4" id="KW-1185">Reference proteome</keyword>
<evidence type="ECO:0000256" key="1">
    <source>
        <dbReference type="ARBA" id="ARBA00009005"/>
    </source>
</evidence>
<protein>
    <recommendedName>
        <fullName evidence="2">Peptidase C14 caspase domain-containing protein</fullName>
    </recommendedName>
</protein>
<reference evidence="4" key="1">
    <citation type="journal article" date="2013" name="Nature">
        <title>Pan genome of the phytoplankton Emiliania underpins its global distribution.</title>
        <authorList>
            <person name="Read B.A."/>
            <person name="Kegel J."/>
            <person name="Klute M.J."/>
            <person name="Kuo A."/>
            <person name="Lefebvre S.C."/>
            <person name="Maumus F."/>
            <person name="Mayer C."/>
            <person name="Miller J."/>
            <person name="Monier A."/>
            <person name="Salamov A."/>
            <person name="Young J."/>
            <person name="Aguilar M."/>
            <person name="Claverie J.M."/>
            <person name="Frickenhaus S."/>
            <person name="Gonzalez K."/>
            <person name="Herman E.K."/>
            <person name="Lin Y.C."/>
            <person name="Napier J."/>
            <person name="Ogata H."/>
            <person name="Sarno A.F."/>
            <person name="Shmutz J."/>
            <person name="Schroeder D."/>
            <person name="de Vargas C."/>
            <person name="Verret F."/>
            <person name="von Dassow P."/>
            <person name="Valentin K."/>
            <person name="Van de Peer Y."/>
            <person name="Wheeler G."/>
            <person name="Dacks J.B."/>
            <person name="Delwiche C.F."/>
            <person name="Dyhrman S.T."/>
            <person name="Glockner G."/>
            <person name="John U."/>
            <person name="Richards T."/>
            <person name="Worden A.Z."/>
            <person name="Zhang X."/>
            <person name="Grigoriev I.V."/>
            <person name="Allen A.E."/>
            <person name="Bidle K."/>
            <person name="Borodovsky M."/>
            <person name="Bowler C."/>
            <person name="Brownlee C."/>
            <person name="Cock J.M."/>
            <person name="Elias M."/>
            <person name="Gladyshev V.N."/>
            <person name="Groth M."/>
            <person name="Guda C."/>
            <person name="Hadaegh A."/>
            <person name="Iglesias-Rodriguez M.D."/>
            <person name="Jenkins J."/>
            <person name="Jones B.M."/>
            <person name="Lawson T."/>
            <person name="Leese F."/>
            <person name="Lindquist E."/>
            <person name="Lobanov A."/>
            <person name="Lomsadze A."/>
            <person name="Malik S.B."/>
            <person name="Marsh M.E."/>
            <person name="Mackinder L."/>
            <person name="Mock T."/>
            <person name="Mueller-Roeber B."/>
            <person name="Pagarete A."/>
            <person name="Parker M."/>
            <person name="Probert I."/>
            <person name="Quesneville H."/>
            <person name="Raines C."/>
            <person name="Rensing S.A."/>
            <person name="Riano-Pachon D.M."/>
            <person name="Richier S."/>
            <person name="Rokitta S."/>
            <person name="Shiraiwa Y."/>
            <person name="Soanes D.M."/>
            <person name="van der Giezen M."/>
            <person name="Wahlund T.M."/>
            <person name="Williams B."/>
            <person name="Wilson W."/>
            <person name="Wolfe G."/>
            <person name="Wurch L.L."/>
        </authorList>
    </citation>
    <scope>NUCLEOTIDE SEQUENCE</scope>
</reference>
<organism evidence="3 4">
    <name type="scientific">Emiliania huxleyi (strain CCMP1516)</name>
    <dbReference type="NCBI Taxonomy" id="280463"/>
    <lineage>
        <taxon>Eukaryota</taxon>
        <taxon>Haptista</taxon>
        <taxon>Haptophyta</taxon>
        <taxon>Prymnesiophyceae</taxon>
        <taxon>Isochrysidales</taxon>
        <taxon>Noelaerhabdaceae</taxon>
        <taxon>Emiliania</taxon>
    </lineage>
</organism>
<dbReference type="GO" id="GO:0006508">
    <property type="term" value="P:proteolysis"/>
    <property type="evidence" value="ECO:0007669"/>
    <property type="project" value="InterPro"/>
</dbReference>
<proteinExistence type="inferred from homology"/>
<dbReference type="KEGG" id="ehx:EMIHUDRAFT_223690"/>
<feature type="domain" description="Peptidase C14 caspase" evidence="2">
    <location>
        <begin position="26"/>
        <end position="277"/>
    </location>
</feature>
<dbReference type="PaxDb" id="2903-EOD39204"/>
<comment type="similarity">
    <text evidence="1">Belongs to the peptidase C14B family.</text>
</comment>
<dbReference type="AlphaFoldDB" id="A0A0D3KTW9"/>
<evidence type="ECO:0000313" key="3">
    <source>
        <dbReference type="EnsemblProtists" id="EOD39204"/>
    </source>
</evidence>
<sequence>MPNSFTGWMWESKAATAGDRKVVTKALCVCCSYPSNTEVKGLPKWASTGKHALPGCVGDQMRMKDMLKKEGVKVRFLTDHKKLSKEKDYSTKKNIVAELKKLVKWLDGAKEDGPVRQAWFVYSGHGVINPKRPYSLLPEDAPDPGGHGFVMLESIVPCDYFTTSELLSEVELEETLQGFNENGALLAFMDCCHSGTILGLPWDLELDESGEMVGCRAPHPEAIIERYSKCGRILCISAALDAEVAYETKAGGVCTNAFLESHNKGDPPAKVLIAMNQYARDHYMKQTINMSSNVEFTDADAAVIAGGIPHWSRSLGKIMSAPAALARSLAPKPQPVVERAVAFEKHPSAGAVSDFLYATALARHAGECGERALEIASQGASKAARLASTGKAPEEAADEANTYARGLIDDGVARRRGL</sequence>
<reference evidence="3" key="2">
    <citation type="submission" date="2024-10" db="UniProtKB">
        <authorList>
            <consortium name="EnsemblProtists"/>
        </authorList>
    </citation>
    <scope>IDENTIFICATION</scope>
</reference>
<dbReference type="PANTHER" id="PTHR48104:SF30">
    <property type="entry name" value="METACASPASE-1"/>
    <property type="match status" value="1"/>
</dbReference>
<dbReference type="Gene3D" id="3.40.50.12660">
    <property type="match status" value="1"/>
</dbReference>
<dbReference type="Proteomes" id="UP000013827">
    <property type="component" value="Unassembled WGS sequence"/>
</dbReference>
<dbReference type="InterPro" id="IPR011600">
    <property type="entry name" value="Pept_C14_caspase"/>
</dbReference>
<dbReference type="HOGENOM" id="CLU_657931_0_0_1"/>
<dbReference type="EnsemblProtists" id="EOD39204">
    <property type="protein sequence ID" value="EOD39204"/>
    <property type="gene ID" value="EMIHUDRAFT_223690"/>
</dbReference>
<dbReference type="STRING" id="2903.R1G079"/>
<dbReference type="GO" id="GO:0005737">
    <property type="term" value="C:cytoplasm"/>
    <property type="evidence" value="ECO:0007669"/>
    <property type="project" value="TreeGrafter"/>
</dbReference>
<dbReference type="RefSeq" id="XP_005791633.1">
    <property type="nucleotide sequence ID" value="XM_005791576.1"/>
</dbReference>
<dbReference type="Pfam" id="PF00656">
    <property type="entry name" value="Peptidase_C14"/>
    <property type="match status" value="1"/>
</dbReference>